<accession>C6M0K0</accession>
<dbReference type="AlphaFoldDB" id="C6M0K0"/>
<gene>
    <name evidence="1" type="ORF">NEISICOT_00025</name>
</gene>
<name>C6M0K0_NEISI</name>
<reference evidence="1" key="1">
    <citation type="submission" date="2009-07" db="EMBL/GenBank/DDBJ databases">
        <authorList>
            <person name="Weinstock G."/>
            <person name="Sodergren E."/>
            <person name="Clifton S."/>
            <person name="Fulton L."/>
            <person name="Fulton B."/>
            <person name="Courtney L."/>
            <person name="Fronick C."/>
            <person name="Harrison M."/>
            <person name="Strong C."/>
            <person name="Farmer C."/>
            <person name="Delahaunty K."/>
            <person name="Markovic C."/>
            <person name="Hall O."/>
            <person name="Minx P."/>
            <person name="Tomlinson C."/>
            <person name="Mitreva M."/>
            <person name="Nelson J."/>
            <person name="Hou S."/>
            <person name="Wollam A."/>
            <person name="Pepin K.H."/>
            <person name="Johnson M."/>
            <person name="Bhonagiri V."/>
            <person name="Nash W.E."/>
            <person name="Warren W."/>
            <person name="Chinwalla A."/>
            <person name="Mardis E.R."/>
            <person name="Wilson R.K."/>
        </authorList>
    </citation>
    <scope>NUCLEOTIDE SEQUENCE [LARGE SCALE GENOMIC DNA]</scope>
    <source>
        <strain evidence="1">ATCC 29256</strain>
    </source>
</reference>
<keyword evidence="2" id="KW-1185">Reference proteome</keyword>
<dbReference type="Proteomes" id="UP000005365">
    <property type="component" value="Unassembled WGS sequence"/>
</dbReference>
<protein>
    <submittedName>
        <fullName evidence="1">Uncharacterized protein</fullName>
    </submittedName>
</protein>
<proteinExistence type="predicted"/>
<organism evidence="1 2">
    <name type="scientific">Neisseria sicca ATCC 29256</name>
    <dbReference type="NCBI Taxonomy" id="547045"/>
    <lineage>
        <taxon>Bacteria</taxon>
        <taxon>Pseudomonadati</taxon>
        <taxon>Pseudomonadota</taxon>
        <taxon>Betaproteobacteria</taxon>
        <taxon>Neisseriales</taxon>
        <taxon>Neisseriaceae</taxon>
        <taxon>Neisseria</taxon>
    </lineage>
</organism>
<sequence>MQLSDDPVLQILPFNAKIRFPVPIRLTKEASCTATSNITPATRF</sequence>
<evidence type="ECO:0000313" key="1">
    <source>
        <dbReference type="EMBL" id="EET45924.1"/>
    </source>
</evidence>
<comment type="caution">
    <text evidence="1">The sequence shown here is derived from an EMBL/GenBank/DDBJ whole genome shotgun (WGS) entry which is preliminary data.</text>
</comment>
<evidence type="ECO:0000313" key="2">
    <source>
        <dbReference type="Proteomes" id="UP000005365"/>
    </source>
</evidence>
<dbReference type="EMBL" id="ACKO02000001">
    <property type="protein sequence ID" value="EET45924.1"/>
    <property type="molecule type" value="Genomic_DNA"/>
</dbReference>